<dbReference type="EMBL" id="ATJV01000114">
    <property type="protein sequence ID" value="EPZ13894.1"/>
    <property type="molecule type" value="Genomic_DNA"/>
</dbReference>
<dbReference type="OrthoDB" id="5295681at2"/>
<proteinExistence type="predicted"/>
<evidence type="ECO:0000313" key="1">
    <source>
        <dbReference type="EMBL" id="EPZ13894.1"/>
    </source>
</evidence>
<reference evidence="1 2" key="1">
    <citation type="submission" date="2013-06" db="EMBL/GenBank/DDBJ databases">
        <title>Draft genome sequence of Thauera terpenica.</title>
        <authorList>
            <person name="Liu B."/>
            <person name="Frostegard A.H."/>
            <person name="Shapleigh J.P."/>
        </authorList>
    </citation>
    <scope>NUCLEOTIDE SEQUENCE [LARGE SCALE GENOMIC DNA]</scope>
    <source>
        <strain evidence="1 2">58Eu</strain>
    </source>
</reference>
<keyword evidence="2" id="KW-1185">Reference proteome</keyword>
<organism evidence="1 2">
    <name type="scientific">Thauera terpenica 58Eu</name>
    <dbReference type="NCBI Taxonomy" id="1348657"/>
    <lineage>
        <taxon>Bacteria</taxon>
        <taxon>Pseudomonadati</taxon>
        <taxon>Pseudomonadota</taxon>
        <taxon>Betaproteobacteria</taxon>
        <taxon>Rhodocyclales</taxon>
        <taxon>Zoogloeaceae</taxon>
        <taxon>Thauera</taxon>
    </lineage>
</organism>
<gene>
    <name evidence="1" type="ORF">M622_07940</name>
</gene>
<dbReference type="STRING" id="1348657.M622_07940"/>
<name>T0AM12_9RHOO</name>
<dbReference type="RefSeq" id="WP_021251000.1">
    <property type="nucleotide sequence ID" value="NZ_ATJV01000114.1"/>
</dbReference>
<comment type="caution">
    <text evidence="1">The sequence shown here is derived from an EMBL/GenBank/DDBJ whole genome shotgun (WGS) entry which is preliminary data.</text>
</comment>
<accession>T0AM12</accession>
<evidence type="ECO:0000313" key="2">
    <source>
        <dbReference type="Proteomes" id="UP000015455"/>
    </source>
</evidence>
<dbReference type="PATRIC" id="fig|1348657.5.peg.3618"/>
<sequence length="167" mass="18138">MTVYTKTARGLDEIAHRSNAIGLRARRVLILIDGARTLDALQALSGDAELAATLAQLEEGGFISAQAAPAPTVDVELRTPPAPAPAKASATPAHAAPGMQMARDFMINTLRTFHGPYNKLGLMKRIQDSQERPDIEALIEEWLSSISETRLGRNRAQELKERLLAVM</sequence>
<dbReference type="AlphaFoldDB" id="T0AM12"/>
<dbReference type="Proteomes" id="UP000015455">
    <property type="component" value="Unassembled WGS sequence"/>
</dbReference>
<dbReference type="eggNOG" id="ENOG50338XN">
    <property type="taxonomic scope" value="Bacteria"/>
</dbReference>
<protein>
    <submittedName>
        <fullName evidence="1">Uncharacterized protein</fullName>
    </submittedName>
</protein>